<keyword evidence="2" id="KW-1185">Reference proteome</keyword>
<name>A0ABX7NL14_9BACT</name>
<reference evidence="1 2" key="1">
    <citation type="submission" date="2021-02" db="EMBL/GenBank/DDBJ databases">
        <title>De Novo genome assembly of isolated myxobacteria.</title>
        <authorList>
            <person name="Stevens D.C."/>
        </authorList>
    </citation>
    <scope>NUCLEOTIDE SEQUENCE [LARGE SCALE GENOMIC DNA]</scope>
    <source>
        <strain evidence="2">SCPEA02</strain>
    </source>
</reference>
<gene>
    <name evidence="1" type="ORF">JY651_29490</name>
</gene>
<dbReference type="EMBL" id="CP071090">
    <property type="protein sequence ID" value="QSQ19445.1"/>
    <property type="molecule type" value="Genomic_DNA"/>
</dbReference>
<protein>
    <submittedName>
        <fullName evidence="1">Uncharacterized protein</fullName>
    </submittedName>
</protein>
<evidence type="ECO:0000313" key="2">
    <source>
        <dbReference type="Proteomes" id="UP000662747"/>
    </source>
</evidence>
<dbReference type="Proteomes" id="UP000662747">
    <property type="component" value="Chromosome"/>
</dbReference>
<dbReference type="RefSeq" id="WP_206721029.1">
    <property type="nucleotide sequence ID" value="NZ_CP071090.1"/>
</dbReference>
<proteinExistence type="predicted"/>
<sequence>MSRPIVVVASLVMLGSAPGTPARGGAPATDSVAAAWKTRAELASKRLESAGLDACDRAVEMAFKSATASSKGGKRMFALELAIKGKTMMVAWGYNGQKLDDFSIATLPPRWFIRQVAGHKTLSVLPSELDCAFDLCPDDPLANGPCSGE</sequence>
<organism evidence="1 2">
    <name type="scientific">Pyxidicoccus parkwayensis</name>
    <dbReference type="NCBI Taxonomy" id="2813578"/>
    <lineage>
        <taxon>Bacteria</taxon>
        <taxon>Pseudomonadati</taxon>
        <taxon>Myxococcota</taxon>
        <taxon>Myxococcia</taxon>
        <taxon>Myxococcales</taxon>
        <taxon>Cystobacterineae</taxon>
        <taxon>Myxococcaceae</taxon>
        <taxon>Pyxidicoccus</taxon>
    </lineage>
</organism>
<accession>A0ABX7NL14</accession>
<evidence type="ECO:0000313" key="1">
    <source>
        <dbReference type="EMBL" id="QSQ19445.1"/>
    </source>
</evidence>